<keyword evidence="2" id="KW-0479">Metal-binding</keyword>
<keyword evidence="3" id="KW-0847">Vitamin C</keyword>
<dbReference type="PROSITE" id="PS51471">
    <property type="entry name" value="FE2OG_OXY"/>
    <property type="match status" value="1"/>
</dbReference>
<dbReference type="GO" id="GO:0051213">
    <property type="term" value="F:dioxygenase activity"/>
    <property type="evidence" value="ECO:0007669"/>
    <property type="project" value="UniProtKB-KW"/>
</dbReference>
<organism evidence="8 9">
    <name type="scientific">Cognaticolwellia beringensis</name>
    <dbReference type="NCBI Taxonomy" id="1967665"/>
    <lineage>
        <taxon>Bacteria</taxon>
        <taxon>Pseudomonadati</taxon>
        <taxon>Pseudomonadota</taxon>
        <taxon>Gammaproteobacteria</taxon>
        <taxon>Alteromonadales</taxon>
        <taxon>Colwelliaceae</taxon>
        <taxon>Cognaticolwellia</taxon>
    </lineage>
</organism>
<evidence type="ECO:0000256" key="1">
    <source>
        <dbReference type="ARBA" id="ARBA00001961"/>
    </source>
</evidence>
<evidence type="ECO:0000256" key="2">
    <source>
        <dbReference type="ARBA" id="ARBA00022723"/>
    </source>
</evidence>
<keyword evidence="6" id="KW-0408">Iron</keyword>
<dbReference type="SMART" id="SM00702">
    <property type="entry name" value="P4Hc"/>
    <property type="match status" value="1"/>
</dbReference>
<evidence type="ECO:0000259" key="7">
    <source>
        <dbReference type="PROSITE" id="PS51471"/>
    </source>
</evidence>
<evidence type="ECO:0000313" key="8">
    <source>
        <dbReference type="EMBL" id="ASP47611.1"/>
    </source>
</evidence>
<name>A0A222G722_9GAMM</name>
<dbReference type="InterPro" id="IPR006620">
    <property type="entry name" value="Pro_4_hyd_alph"/>
</dbReference>
<proteinExistence type="predicted"/>
<dbReference type="AlphaFoldDB" id="A0A222G722"/>
<dbReference type="InterPro" id="IPR044862">
    <property type="entry name" value="Pro_4_hyd_alph_FE2OG_OXY"/>
</dbReference>
<sequence length="379" mass="43114">MHIENSSHSKQLQQCRLYFAAGEFSQLNEILLPLLDKKVPEALLTKADFLMQQDANKGIGFLLQLAGENIAMANYKMAMLLYFHPELTLDFNTYLEQAYKEQELPAIITCVYLAYADKRTDFAQSLLLAHAEFDEIRSLIAALGLGVDNKKIQYIKPDYQAFKRADHSQKHLKYINKDISLATSDHFLNTFECAWLKCRSQASLEPSMVVNAVTGDKIQSPVRTNQFSQLVPTLSDWILLDVEQRIAKLIGLPMSHGEISNMLYYQQGNEYKAHYDFFHPKDPGSELAMQDGGQRVRTVLCYLSPATEGGETYFPRIDEKLDGHAGQLIVFDNVSKQLAPLPLSLHQSLPVISGEKWLLSKWFRLNETSYKTNLIELNL</sequence>
<dbReference type="OrthoDB" id="269774at2"/>
<dbReference type="PANTHER" id="PTHR10869:SF246">
    <property type="entry name" value="TRANSMEMBRANE PROLYL 4-HYDROXYLASE"/>
    <property type="match status" value="1"/>
</dbReference>
<dbReference type="RefSeq" id="WP_081150415.1">
    <property type="nucleotide sequence ID" value="NZ_CP020465.1"/>
</dbReference>
<evidence type="ECO:0000256" key="3">
    <source>
        <dbReference type="ARBA" id="ARBA00022896"/>
    </source>
</evidence>
<dbReference type="InterPro" id="IPR045054">
    <property type="entry name" value="P4HA-like"/>
</dbReference>
<keyword evidence="5" id="KW-0560">Oxidoreductase</keyword>
<dbReference type="InterPro" id="IPR005123">
    <property type="entry name" value="Oxoglu/Fe-dep_dioxygenase_dom"/>
</dbReference>
<gene>
    <name evidence="8" type="ORF">B5D82_07490</name>
</gene>
<dbReference type="GO" id="GO:0005506">
    <property type="term" value="F:iron ion binding"/>
    <property type="evidence" value="ECO:0007669"/>
    <property type="project" value="InterPro"/>
</dbReference>
<reference evidence="8 9" key="1">
    <citation type="submission" date="2017-08" db="EMBL/GenBank/DDBJ databases">
        <title>Complete genome of Colwellia sp. NB097-1, a psychrophile bacterium ioslated from Bering Sea.</title>
        <authorList>
            <person name="Chen X."/>
        </authorList>
    </citation>
    <scope>NUCLEOTIDE SEQUENCE [LARGE SCALE GENOMIC DNA]</scope>
    <source>
        <strain evidence="8 9">NB097-1</strain>
    </source>
</reference>
<feature type="domain" description="Fe2OG dioxygenase" evidence="7">
    <location>
        <begin position="255"/>
        <end position="365"/>
    </location>
</feature>
<keyword evidence="9" id="KW-1185">Reference proteome</keyword>
<dbReference type="Proteomes" id="UP000202259">
    <property type="component" value="Chromosome"/>
</dbReference>
<dbReference type="GO" id="GO:0031418">
    <property type="term" value="F:L-ascorbic acid binding"/>
    <property type="evidence" value="ECO:0007669"/>
    <property type="project" value="UniProtKB-KW"/>
</dbReference>
<accession>A0A222G722</accession>
<dbReference type="GO" id="GO:0016705">
    <property type="term" value="F:oxidoreductase activity, acting on paired donors, with incorporation or reduction of molecular oxygen"/>
    <property type="evidence" value="ECO:0007669"/>
    <property type="project" value="InterPro"/>
</dbReference>
<dbReference type="Gene3D" id="2.60.120.620">
    <property type="entry name" value="q2cbj1_9rhob like domain"/>
    <property type="match status" value="1"/>
</dbReference>
<keyword evidence="4" id="KW-0223">Dioxygenase</keyword>
<comment type="cofactor">
    <cofactor evidence="1">
        <name>L-ascorbate</name>
        <dbReference type="ChEBI" id="CHEBI:38290"/>
    </cofactor>
</comment>
<dbReference type="EMBL" id="CP020465">
    <property type="protein sequence ID" value="ASP47611.1"/>
    <property type="molecule type" value="Genomic_DNA"/>
</dbReference>
<evidence type="ECO:0000256" key="4">
    <source>
        <dbReference type="ARBA" id="ARBA00022964"/>
    </source>
</evidence>
<dbReference type="Pfam" id="PF13640">
    <property type="entry name" value="2OG-FeII_Oxy_3"/>
    <property type="match status" value="1"/>
</dbReference>
<dbReference type="PANTHER" id="PTHR10869">
    <property type="entry name" value="PROLYL 4-HYDROXYLASE ALPHA SUBUNIT"/>
    <property type="match status" value="1"/>
</dbReference>
<evidence type="ECO:0000313" key="9">
    <source>
        <dbReference type="Proteomes" id="UP000202259"/>
    </source>
</evidence>
<evidence type="ECO:0000256" key="6">
    <source>
        <dbReference type="ARBA" id="ARBA00023004"/>
    </source>
</evidence>
<evidence type="ECO:0000256" key="5">
    <source>
        <dbReference type="ARBA" id="ARBA00023002"/>
    </source>
</evidence>
<dbReference type="KEGG" id="cber:B5D82_07490"/>
<protein>
    <recommendedName>
        <fullName evidence="7">Fe2OG dioxygenase domain-containing protein</fullName>
    </recommendedName>
</protein>